<keyword evidence="9" id="KW-1185">Reference proteome</keyword>
<dbReference type="InterPro" id="IPR032808">
    <property type="entry name" value="DoxX"/>
</dbReference>
<comment type="similarity">
    <text evidence="2">Belongs to the DoxX family.</text>
</comment>
<dbReference type="GO" id="GO:0005886">
    <property type="term" value="C:plasma membrane"/>
    <property type="evidence" value="ECO:0007669"/>
    <property type="project" value="UniProtKB-SubCell"/>
</dbReference>
<proteinExistence type="inferred from homology"/>
<feature type="transmembrane region" description="Helical" evidence="7">
    <location>
        <begin position="58"/>
        <end position="78"/>
    </location>
</feature>
<evidence type="ECO:0000256" key="4">
    <source>
        <dbReference type="ARBA" id="ARBA00022692"/>
    </source>
</evidence>
<feature type="transmembrane region" description="Helical" evidence="7">
    <location>
        <begin position="20"/>
        <end position="38"/>
    </location>
</feature>
<comment type="subcellular location">
    <subcellularLocation>
        <location evidence="1">Cell membrane</location>
        <topology evidence="1">Multi-pass membrane protein</topology>
    </subcellularLocation>
</comment>
<evidence type="ECO:0000313" key="9">
    <source>
        <dbReference type="Proteomes" id="UP000646365"/>
    </source>
</evidence>
<dbReference type="PANTHER" id="PTHR33452">
    <property type="entry name" value="OXIDOREDUCTASE CATD-RELATED"/>
    <property type="match status" value="1"/>
</dbReference>
<protein>
    <submittedName>
        <fullName evidence="8">LysR family transcriptional regulator</fullName>
    </submittedName>
</protein>
<dbReference type="Proteomes" id="UP000646365">
    <property type="component" value="Unassembled WGS sequence"/>
</dbReference>
<accession>A0A8J3E204</accession>
<keyword evidence="5 7" id="KW-1133">Transmembrane helix</keyword>
<reference evidence="8" key="2">
    <citation type="submission" date="2020-09" db="EMBL/GenBank/DDBJ databases">
        <authorList>
            <person name="Sun Q."/>
            <person name="Zhou Y."/>
        </authorList>
    </citation>
    <scope>NUCLEOTIDE SEQUENCE</scope>
    <source>
        <strain evidence="8">CGMCC 1.15725</strain>
    </source>
</reference>
<dbReference type="InterPro" id="IPR051907">
    <property type="entry name" value="DoxX-like_oxidoreductase"/>
</dbReference>
<feature type="transmembrane region" description="Helical" evidence="7">
    <location>
        <begin position="85"/>
        <end position="104"/>
    </location>
</feature>
<evidence type="ECO:0000256" key="1">
    <source>
        <dbReference type="ARBA" id="ARBA00004651"/>
    </source>
</evidence>
<dbReference type="PANTHER" id="PTHR33452:SF1">
    <property type="entry name" value="INNER MEMBRANE PROTEIN YPHA-RELATED"/>
    <property type="match status" value="1"/>
</dbReference>
<evidence type="ECO:0000256" key="7">
    <source>
        <dbReference type="SAM" id="Phobius"/>
    </source>
</evidence>
<name>A0A8J3E204_9PROT</name>
<evidence type="ECO:0000313" key="8">
    <source>
        <dbReference type="EMBL" id="GGF04356.1"/>
    </source>
</evidence>
<evidence type="ECO:0000256" key="2">
    <source>
        <dbReference type="ARBA" id="ARBA00006679"/>
    </source>
</evidence>
<keyword evidence="6 7" id="KW-0472">Membrane</keyword>
<dbReference type="RefSeq" id="WP_189042633.1">
    <property type="nucleotide sequence ID" value="NZ_BMJQ01000002.1"/>
</dbReference>
<evidence type="ECO:0000256" key="3">
    <source>
        <dbReference type="ARBA" id="ARBA00022475"/>
    </source>
</evidence>
<keyword evidence="4 7" id="KW-0812">Transmembrane</keyword>
<dbReference type="Pfam" id="PF07681">
    <property type="entry name" value="DoxX"/>
    <property type="match status" value="1"/>
</dbReference>
<evidence type="ECO:0000256" key="6">
    <source>
        <dbReference type="ARBA" id="ARBA00023136"/>
    </source>
</evidence>
<sequence length="146" mass="15700">MTTETLPIASGRVDRAWLSLAGRLLLASIFIVSGFRKIGDMAGVAAYMASNGIPAPGLLLPPATAFELAGGFLLAAGLWTRWTALALLGWTCILAVIFHPFWAVDAKQLSLQLNLFLFHLEAAGGLVYIIAYGAGRLSVDERRTRR</sequence>
<dbReference type="EMBL" id="BMJQ01000002">
    <property type="protein sequence ID" value="GGF04356.1"/>
    <property type="molecule type" value="Genomic_DNA"/>
</dbReference>
<dbReference type="AlphaFoldDB" id="A0A8J3E204"/>
<gene>
    <name evidence="8" type="ORF">GCM10011611_07190</name>
</gene>
<comment type="caution">
    <text evidence="8">The sequence shown here is derived from an EMBL/GenBank/DDBJ whole genome shotgun (WGS) entry which is preliminary data.</text>
</comment>
<organism evidence="8 9">
    <name type="scientific">Aliidongia dinghuensis</name>
    <dbReference type="NCBI Taxonomy" id="1867774"/>
    <lineage>
        <taxon>Bacteria</taxon>
        <taxon>Pseudomonadati</taxon>
        <taxon>Pseudomonadota</taxon>
        <taxon>Alphaproteobacteria</taxon>
        <taxon>Rhodospirillales</taxon>
        <taxon>Dongiaceae</taxon>
        <taxon>Aliidongia</taxon>
    </lineage>
</organism>
<evidence type="ECO:0000256" key="5">
    <source>
        <dbReference type="ARBA" id="ARBA00022989"/>
    </source>
</evidence>
<feature type="transmembrane region" description="Helical" evidence="7">
    <location>
        <begin position="116"/>
        <end position="139"/>
    </location>
</feature>
<reference evidence="8" key="1">
    <citation type="journal article" date="2014" name="Int. J. Syst. Evol. Microbiol.">
        <title>Complete genome sequence of Corynebacterium casei LMG S-19264T (=DSM 44701T), isolated from a smear-ripened cheese.</title>
        <authorList>
            <consortium name="US DOE Joint Genome Institute (JGI-PGF)"/>
            <person name="Walter F."/>
            <person name="Albersmeier A."/>
            <person name="Kalinowski J."/>
            <person name="Ruckert C."/>
        </authorList>
    </citation>
    <scope>NUCLEOTIDE SEQUENCE</scope>
    <source>
        <strain evidence="8">CGMCC 1.15725</strain>
    </source>
</reference>
<keyword evidence="3" id="KW-1003">Cell membrane</keyword>